<organism evidence="3 4">
    <name type="scientific">Methanohalarchaeum thermophilum</name>
    <dbReference type="NCBI Taxonomy" id="1903181"/>
    <lineage>
        <taxon>Archaea</taxon>
        <taxon>Methanobacteriati</taxon>
        <taxon>Methanobacteriota</taxon>
        <taxon>Methanonatronarchaeia</taxon>
        <taxon>Methanonatronarchaeales</taxon>
        <taxon>Methanonatronarchaeaceae</taxon>
        <taxon>Candidatus Methanohalarchaeum</taxon>
    </lineage>
</organism>
<dbReference type="InParanoid" id="A0A1Q6DS78"/>
<proteinExistence type="predicted"/>
<dbReference type="STRING" id="1903181.BTN85_1874"/>
<feature type="domain" description="Cas12f1-like TNB" evidence="2">
    <location>
        <begin position="47"/>
        <end position="113"/>
    </location>
</feature>
<dbReference type="Proteomes" id="UP000185744">
    <property type="component" value="Unassembled WGS sequence"/>
</dbReference>
<keyword evidence="4" id="KW-1185">Reference proteome</keyword>
<dbReference type="NCBIfam" id="NF040570">
    <property type="entry name" value="guided_TnpB"/>
    <property type="match status" value="1"/>
</dbReference>
<accession>A0A1Q6DS78</accession>
<evidence type="ECO:0000313" key="4">
    <source>
        <dbReference type="Proteomes" id="UP000185744"/>
    </source>
</evidence>
<sequence length="129" mass="14393">MHKISREIVEKADEQDVLIVLGDLKGLGNRDTGKGARMNRISNTMPYYKLTEMIIYKAKEKGIRVIKISERFSSKTCHCCGSENIDRPTQGRFDCNICGLENYSADLNGAKNILYRSLAYLAGDGAVVN</sequence>
<dbReference type="EMBL" id="MSDW01000002">
    <property type="protein sequence ID" value="OKY77226.1"/>
    <property type="molecule type" value="Genomic_DNA"/>
</dbReference>
<comment type="caution">
    <text evidence="3">The sequence shown here is derived from an EMBL/GenBank/DDBJ whole genome shotgun (WGS) entry which is preliminary data.</text>
</comment>
<keyword evidence="1" id="KW-0238">DNA-binding</keyword>
<dbReference type="GO" id="GO:0003677">
    <property type="term" value="F:DNA binding"/>
    <property type="evidence" value="ECO:0007669"/>
    <property type="project" value="UniProtKB-KW"/>
</dbReference>
<protein>
    <submittedName>
        <fullName evidence="3">IS605 OrfB-like transposable element containing RNAse H-like and Zn finger domain</fullName>
    </submittedName>
</protein>
<reference evidence="3" key="1">
    <citation type="submission" date="2016-12" db="EMBL/GenBank/DDBJ databases">
        <title>Discovery of methanogenic haloarchaea.</title>
        <authorList>
            <person name="Sorokin D.Y."/>
            <person name="Makarova K.S."/>
            <person name="Abbas B."/>
            <person name="Ferrer M."/>
            <person name="Golyshin P.N."/>
        </authorList>
    </citation>
    <scope>NUCLEOTIDE SEQUENCE [LARGE SCALE GENOMIC DNA]</scope>
    <source>
        <strain evidence="3">HMET1</strain>
    </source>
</reference>
<evidence type="ECO:0000256" key="1">
    <source>
        <dbReference type="ARBA" id="ARBA00023125"/>
    </source>
</evidence>
<evidence type="ECO:0000313" key="3">
    <source>
        <dbReference type="EMBL" id="OKY77226.1"/>
    </source>
</evidence>
<name>A0A1Q6DS78_METT1</name>
<dbReference type="NCBIfam" id="TIGR01766">
    <property type="entry name" value="IS200/IS605 family accessory protein TnpB-like domain"/>
    <property type="match status" value="1"/>
</dbReference>
<evidence type="ECO:0000259" key="2">
    <source>
        <dbReference type="Pfam" id="PF07282"/>
    </source>
</evidence>
<dbReference type="AlphaFoldDB" id="A0A1Q6DS78"/>
<dbReference type="InterPro" id="IPR010095">
    <property type="entry name" value="Cas12f1-like_TNB"/>
</dbReference>
<gene>
    <name evidence="3" type="ORF">BTN85_1874</name>
</gene>
<dbReference type="Pfam" id="PF07282">
    <property type="entry name" value="Cas12f1-like_TNB"/>
    <property type="match status" value="1"/>
</dbReference>